<organism evidence="2">
    <name type="scientific">Kitasatospora sp. CMC57</name>
    <dbReference type="NCBI Taxonomy" id="3231513"/>
    <lineage>
        <taxon>Bacteria</taxon>
        <taxon>Bacillati</taxon>
        <taxon>Actinomycetota</taxon>
        <taxon>Actinomycetes</taxon>
        <taxon>Kitasatosporales</taxon>
        <taxon>Streptomycetaceae</taxon>
        <taxon>Kitasatospora</taxon>
    </lineage>
</organism>
<name>A0AB33KDU8_9ACTN</name>
<evidence type="ECO:0000256" key="1">
    <source>
        <dbReference type="SAM" id="MobiDB-lite"/>
    </source>
</evidence>
<reference evidence="2" key="1">
    <citation type="submission" date="2024-07" db="EMBL/GenBank/DDBJ databases">
        <title>Complete genome sequences of cellulolytic bacteria, Kitasatospora sp. CMC57 and Streptomyces sp. CMC78, isolated from Japanese agricultural soil.</title>
        <authorList>
            <person name="Hashimoto T."/>
            <person name="Ito M."/>
            <person name="Iwamoto M."/>
            <person name="Fukahori D."/>
            <person name="Shoda T."/>
            <person name="Sakoda M."/>
            <person name="Morohoshi T."/>
            <person name="Mitsuboshi M."/>
            <person name="Nishizawa T."/>
        </authorList>
    </citation>
    <scope>NUCLEOTIDE SEQUENCE</scope>
    <source>
        <strain evidence="2">CMC57</strain>
        <plasmid evidence="2">pCMC57_01</plasmid>
    </source>
</reference>
<keyword evidence="2" id="KW-0614">Plasmid</keyword>
<geneLocation type="plasmid" evidence="2">
    <name>pCMC57_01</name>
</geneLocation>
<accession>A0AB33KDU8</accession>
<feature type="region of interest" description="Disordered" evidence="1">
    <location>
        <begin position="36"/>
        <end position="71"/>
    </location>
</feature>
<protein>
    <submittedName>
        <fullName evidence="2">Uncharacterized protein</fullName>
    </submittedName>
</protein>
<sequence length="71" mass="7341">MLQRNPHPYALDVPAIPATVQGGDTVEHPVLIAGFVPVDDPGPDPEPEAAAPPKTTKPKRPAAAGDDTPEV</sequence>
<gene>
    <name evidence="2" type="ORF">KCMC57_63960</name>
</gene>
<dbReference type="KEGG" id="kic:KCMC57_63960"/>
<dbReference type="AlphaFoldDB" id="A0AB33KDU8"/>
<proteinExistence type="predicted"/>
<dbReference type="RefSeq" id="WP_407992419.1">
    <property type="nucleotide sequence ID" value="NZ_AP035882.1"/>
</dbReference>
<dbReference type="EMBL" id="AP035882">
    <property type="protein sequence ID" value="BFP50028.1"/>
    <property type="molecule type" value="Genomic_DNA"/>
</dbReference>
<evidence type="ECO:0000313" key="2">
    <source>
        <dbReference type="EMBL" id="BFP50028.1"/>
    </source>
</evidence>